<keyword evidence="1" id="KW-0812">Transmembrane</keyword>
<dbReference type="EMBL" id="BDIP01003796">
    <property type="protein sequence ID" value="GCA63498.1"/>
    <property type="molecule type" value="Genomic_DNA"/>
</dbReference>
<sequence>MHTPAYCMDLWYLTALLVYMGCLLVSGLWTLRDTAIDTDTCQSVPGGISPGLDNTMWFVHVSDSHVHDTEAYGREDQVGV</sequence>
<name>A0A391NWD3_9EUKA</name>
<dbReference type="AlphaFoldDB" id="A0A391NWD3"/>
<reference evidence="2 3" key="1">
    <citation type="journal article" date="2018" name="PLoS ONE">
        <title>The draft genome of Kipferlia bialata reveals reductive genome evolution in fornicate parasites.</title>
        <authorList>
            <person name="Tanifuji G."/>
            <person name="Takabayashi S."/>
            <person name="Kume K."/>
            <person name="Takagi M."/>
            <person name="Nakayama T."/>
            <person name="Kamikawa R."/>
            <person name="Inagaki Y."/>
            <person name="Hashimoto T."/>
        </authorList>
    </citation>
    <scope>NUCLEOTIDE SEQUENCE [LARGE SCALE GENOMIC DNA]</scope>
    <source>
        <strain evidence="2">NY0173</strain>
    </source>
</reference>
<accession>A0A391NWD3</accession>
<dbReference type="Proteomes" id="UP000265618">
    <property type="component" value="Unassembled WGS sequence"/>
</dbReference>
<evidence type="ECO:0000256" key="1">
    <source>
        <dbReference type="SAM" id="Phobius"/>
    </source>
</evidence>
<gene>
    <name evidence="2" type="ORF">KIPB_010310</name>
</gene>
<organism evidence="2 3">
    <name type="scientific">Kipferlia bialata</name>
    <dbReference type="NCBI Taxonomy" id="797122"/>
    <lineage>
        <taxon>Eukaryota</taxon>
        <taxon>Metamonada</taxon>
        <taxon>Carpediemonas-like organisms</taxon>
        <taxon>Kipferlia</taxon>
    </lineage>
</organism>
<keyword evidence="1" id="KW-1133">Transmembrane helix</keyword>
<evidence type="ECO:0000313" key="3">
    <source>
        <dbReference type="Proteomes" id="UP000265618"/>
    </source>
</evidence>
<keyword evidence="1" id="KW-0472">Membrane</keyword>
<evidence type="ECO:0000313" key="2">
    <source>
        <dbReference type="EMBL" id="GCA63498.1"/>
    </source>
</evidence>
<proteinExistence type="predicted"/>
<comment type="caution">
    <text evidence="2">The sequence shown here is derived from an EMBL/GenBank/DDBJ whole genome shotgun (WGS) entry which is preliminary data.</text>
</comment>
<keyword evidence="3" id="KW-1185">Reference proteome</keyword>
<feature type="transmembrane region" description="Helical" evidence="1">
    <location>
        <begin position="12"/>
        <end position="31"/>
    </location>
</feature>
<protein>
    <submittedName>
        <fullName evidence="2">Uncharacterized protein</fullName>
    </submittedName>
</protein>